<dbReference type="InterPro" id="IPR022310">
    <property type="entry name" value="NAD/GMP_synthase"/>
</dbReference>
<dbReference type="GO" id="GO:0009435">
    <property type="term" value="P:NAD+ biosynthetic process"/>
    <property type="evidence" value="ECO:0007669"/>
    <property type="project" value="UniProtKB-UniPathway"/>
</dbReference>
<dbReference type="InterPro" id="IPR014729">
    <property type="entry name" value="Rossmann-like_a/b/a_fold"/>
</dbReference>
<dbReference type="GO" id="GO:0004359">
    <property type="term" value="F:glutaminase activity"/>
    <property type="evidence" value="ECO:0007669"/>
    <property type="project" value="InterPro"/>
</dbReference>
<dbReference type="EC" id="6.3.1.5" evidence="7"/>
<keyword evidence="2 6" id="KW-0436">Ligase</keyword>
<gene>
    <name evidence="9" type="ORF">A3D03_00290</name>
</gene>
<comment type="caution">
    <text evidence="9">The sequence shown here is derived from an EMBL/GenBank/DDBJ whole genome shotgun (WGS) entry which is preliminary data.</text>
</comment>
<keyword evidence="5 6" id="KW-0520">NAD</keyword>
<proteinExistence type="inferred from homology"/>
<comment type="similarity">
    <text evidence="6">Belongs to the NAD synthetase family.</text>
</comment>
<evidence type="ECO:0000256" key="2">
    <source>
        <dbReference type="ARBA" id="ARBA00022598"/>
    </source>
</evidence>
<evidence type="ECO:0000256" key="7">
    <source>
        <dbReference type="RuleBase" id="RU003812"/>
    </source>
</evidence>
<comment type="pathway">
    <text evidence="1">Cofactor biosynthesis; NAD(+) biosynthesis.</text>
</comment>
<dbReference type="GO" id="GO:0008795">
    <property type="term" value="F:NAD+ synthase activity"/>
    <property type="evidence" value="ECO:0007669"/>
    <property type="project" value="UniProtKB-EC"/>
</dbReference>
<dbReference type="UniPathway" id="UPA00253"/>
<name>A0A1F6ADT9_9BACT</name>
<dbReference type="EMBL" id="MFJN01000001">
    <property type="protein sequence ID" value="OGG22563.1"/>
    <property type="molecule type" value="Genomic_DNA"/>
</dbReference>
<evidence type="ECO:0000256" key="4">
    <source>
        <dbReference type="ARBA" id="ARBA00022840"/>
    </source>
</evidence>
<dbReference type="PANTHER" id="PTHR23090">
    <property type="entry name" value="NH 3 /GLUTAMINE-DEPENDENT NAD + SYNTHETASE"/>
    <property type="match status" value="1"/>
</dbReference>
<dbReference type="GO" id="GO:0005737">
    <property type="term" value="C:cytoplasm"/>
    <property type="evidence" value="ECO:0007669"/>
    <property type="project" value="InterPro"/>
</dbReference>
<dbReference type="InterPro" id="IPR003694">
    <property type="entry name" value="NAD_synthase"/>
</dbReference>
<comment type="catalytic activity">
    <reaction evidence="7">
        <text>deamido-NAD(+) + NH4(+) + ATP = AMP + diphosphate + NAD(+) + H(+)</text>
        <dbReference type="Rhea" id="RHEA:21188"/>
        <dbReference type="ChEBI" id="CHEBI:15378"/>
        <dbReference type="ChEBI" id="CHEBI:28938"/>
        <dbReference type="ChEBI" id="CHEBI:30616"/>
        <dbReference type="ChEBI" id="CHEBI:33019"/>
        <dbReference type="ChEBI" id="CHEBI:57540"/>
        <dbReference type="ChEBI" id="CHEBI:58437"/>
        <dbReference type="ChEBI" id="CHEBI:456215"/>
        <dbReference type="EC" id="6.3.1.5"/>
    </reaction>
</comment>
<dbReference type="Proteomes" id="UP000177092">
    <property type="component" value="Unassembled WGS sequence"/>
</dbReference>
<evidence type="ECO:0000256" key="5">
    <source>
        <dbReference type="ARBA" id="ARBA00023027"/>
    </source>
</evidence>
<dbReference type="STRING" id="1798384.A3D03_00290"/>
<dbReference type="CDD" id="cd00553">
    <property type="entry name" value="NAD_synthase"/>
    <property type="match status" value="1"/>
</dbReference>
<evidence type="ECO:0000313" key="10">
    <source>
        <dbReference type="Proteomes" id="UP000177092"/>
    </source>
</evidence>
<dbReference type="AlphaFoldDB" id="A0A1F6ADT9"/>
<dbReference type="NCBIfam" id="TIGR00552">
    <property type="entry name" value="nadE"/>
    <property type="match status" value="1"/>
</dbReference>
<dbReference type="PANTHER" id="PTHR23090:SF9">
    <property type="entry name" value="GLUTAMINE-DEPENDENT NAD(+) SYNTHETASE"/>
    <property type="match status" value="1"/>
</dbReference>
<evidence type="ECO:0000256" key="3">
    <source>
        <dbReference type="ARBA" id="ARBA00022741"/>
    </source>
</evidence>
<dbReference type="Pfam" id="PF02540">
    <property type="entry name" value="NAD_synthase"/>
    <property type="match status" value="1"/>
</dbReference>
<evidence type="ECO:0000259" key="8">
    <source>
        <dbReference type="Pfam" id="PF02540"/>
    </source>
</evidence>
<keyword evidence="3 6" id="KW-0547">Nucleotide-binding</keyword>
<accession>A0A1F6ADT9</accession>
<dbReference type="SUPFAM" id="SSF52402">
    <property type="entry name" value="Adenine nucleotide alpha hydrolases-like"/>
    <property type="match status" value="1"/>
</dbReference>
<keyword evidence="4 6" id="KW-0067">ATP-binding</keyword>
<organism evidence="9 10">
    <name type="scientific">Candidatus Gottesmanbacteria bacterium RIFCSPHIGHO2_02_FULL_40_13</name>
    <dbReference type="NCBI Taxonomy" id="1798384"/>
    <lineage>
        <taxon>Bacteria</taxon>
        <taxon>Candidatus Gottesmaniibacteriota</taxon>
    </lineage>
</organism>
<dbReference type="Gene3D" id="3.40.50.620">
    <property type="entry name" value="HUPs"/>
    <property type="match status" value="1"/>
</dbReference>
<dbReference type="GO" id="GO:0003952">
    <property type="term" value="F:NAD+ synthase (glutamine-hydrolyzing) activity"/>
    <property type="evidence" value="ECO:0007669"/>
    <property type="project" value="InterPro"/>
</dbReference>
<feature type="non-terminal residue" evidence="9">
    <location>
        <position position="220"/>
    </location>
</feature>
<evidence type="ECO:0000256" key="1">
    <source>
        <dbReference type="ARBA" id="ARBA00004790"/>
    </source>
</evidence>
<evidence type="ECO:0000313" key="9">
    <source>
        <dbReference type="EMBL" id="OGG22563.1"/>
    </source>
</evidence>
<dbReference type="GO" id="GO:0005524">
    <property type="term" value="F:ATP binding"/>
    <property type="evidence" value="ECO:0007669"/>
    <property type="project" value="UniProtKB-KW"/>
</dbReference>
<reference evidence="9 10" key="1">
    <citation type="journal article" date="2016" name="Nat. Commun.">
        <title>Thousands of microbial genomes shed light on interconnected biogeochemical processes in an aquifer system.</title>
        <authorList>
            <person name="Anantharaman K."/>
            <person name="Brown C.T."/>
            <person name="Hug L.A."/>
            <person name="Sharon I."/>
            <person name="Castelle C.J."/>
            <person name="Probst A.J."/>
            <person name="Thomas B.C."/>
            <person name="Singh A."/>
            <person name="Wilkins M.J."/>
            <person name="Karaoz U."/>
            <person name="Brodie E.L."/>
            <person name="Williams K.H."/>
            <person name="Hubbard S.S."/>
            <person name="Banfield J.F."/>
        </authorList>
    </citation>
    <scope>NUCLEOTIDE SEQUENCE [LARGE SCALE GENOMIC DNA]</scope>
</reference>
<feature type="domain" description="NAD/GMP synthase" evidence="8">
    <location>
        <begin position="14"/>
        <end position="218"/>
    </location>
</feature>
<protein>
    <recommendedName>
        <fullName evidence="7">NH(3)-dependent NAD(+) synthetase</fullName>
        <ecNumber evidence="7">6.3.1.5</ecNumber>
    </recommendedName>
</protein>
<sequence>MKINLAINTKQTTERIINFIKKTLGKAGFSKVIIGLSGGIDSAVSCALGVRALGEKNVFVGIFPYGKLNKEGLSDAKQLVRQLHIPDANIIIYDIQPPVDQILKLDPSSGKIRKGNIIARVRMTILFDLAKKHQVLVLGTENKTEYLLGYFTRFGDEASDIEPVRGLYKTQVRQLAKYFKLPPKIIDAVPTAGLWQGQSDEDEFGFTYAEADKILHLYKD</sequence>
<evidence type="ECO:0000256" key="6">
    <source>
        <dbReference type="RuleBase" id="RU003811"/>
    </source>
</evidence>